<organism evidence="1 2">
    <name type="scientific">Clostridium perfringens</name>
    <dbReference type="NCBI Taxonomy" id="1502"/>
    <lineage>
        <taxon>Bacteria</taxon>
        <taxon>Bacillati</taxon>
        <taxon>Bacillota</taxon>
        <taxon>Clostridia</taxon>
        <taxon>Eubacteriales</taxon>
        <taxon>Clostridiaceae</taxon>
        <taxon>Clostridium</taxon>
    </lineage>
</organism>
<feature type="non-terminal residue" evidence="1">
    <location>
        <position position="121"/>
    </location>
</feature>
<proteinExistence type="predicted"/>
<name>A0AAW9KIH5_CLOPF</name>
<gene>
    <name evidence="1" type="ORF">GNF83_18640</name>
</gene>
<dbReference type="Proteomes" id="UP001288944">
    <property type="component" value="Unassembled WGS sequence"/>
</dbReference>
<accession>A0AAW9KIH5</accession>
<dbReference type="EMBL" id="WNUR01000878">
    <property type="protein sequence ID" value="MDZ7543152.1"/>
    <property type="molecule type" value="Genomic_DNA"/>
</dbReference>
<evidence type="ECO:0000313" key="2">
    <source>
        <dbReference type="Proteomes" id="UP001288944"/>
    </source>
</evidence>
<comment type="caution">
    <text evidence="1">The sequence shown here is derived from an EMBL/GenBank/DDBJ whole genome shotgun (WGS) entry which is preliminary data.</text>
</comment>
<evidence type="ECO:0000313" key="1">
    <source>
        <dbReference type="EMBL" id="MDZ7543152.1"/>
    </source>
</evidence>
<protein>
    <submittedName>
        <fullName evidence="1">Uncharacterized protein</fullName>
    </submittedName>
</protein>
<reference evidence="1" key="1">
    <citation type="submission" date="2019-11" db="EMBL/GenBank/DDBJ databases">
        <title>Characterization of Clostridium perfringens isolates from swine manure treated agricultural soils.</title>
        <authorList>
            <person name="Wushke S.T."/>
        </authorList>
    </citation>
    <scope>NUCLEOTIDE SEQUENCE</scope>
    <source>
        <strain evidence="1">X62</strain>
    </source>
</reference>
<sequence length="121" mass="14531">MDIKQKLLRAIENNKVIDFLEGKGQYKIEFHQWVSSNAPTDITQIMTQGIYKLYIERPDMNIDKVLENKLLEMMNLNEFHVYIVLQIIYFQLIREQRGDSPFRLDMEKLLKKNREALIKNK</sequence>
<dbReference type="InterPro" id="IPR038509">
    <property type="entry name" value="IFS_sf"/>
</dbReference>
<dbReference type="Gene3D" id="1.25.40.520">
    <property type="match status" value="1"/>
</dbReference>
<dbReference type="AlphaFoldDB" id="A0AAW9KIH5"/>